<organism evidence="2 4">
    <name type="scientific">Thermus brockianus</name>
    <dbReference type="NCBI Taxonomy" id="56956"/>
    <lineage>
        <taxon>Bacteria</taxon>
        <taxon>Thermotogati</taxon>
        <taxon>Deinococcota</taxon>
        <taxon>Deinococci</taxon>
        <taxon>Thermales</taxon>
        <taxon>Thermaceae</taxon>
        <taxon>Thermus</taxon>
    </lineage>
</organism>
<reference evidence="3 5" key="3">
    <citation type="journal article" date="2022" name="Microbiol. Resour. Announc.">
        <title>Complete Genome Sequences of Thermus Strains Isolated from Senami Hot Spring in Japan.</title>
        <authorList>
            <person name="Miyazaki K."/>
        </authorList>
    </citation>
    <scope>NUCLEOTIDE SEQUENCE [LARGE SCALE GENOMIC DNA]</scope>
    <source>
        <strain evidence="3 5">SNM4-1</strain>
    </source>
</reference>
<gene>
    <name evidence="2" type="ORF">A0O31_00558</name>
    <name evidence="3" type="ORF">TbrSNM41_06120</name>
</gene>
<dbReference type="STRING" id="56956.A0O31_00558"/>
<dbReference type="Proteomes" id="UP000182993">
    <property type="component" value="Chromosome"/>
</dbReference>
<protein>
    <submittedName>
        <fullName evidence="2">Transglycosylase</fullName>
    </submittedName>
</protein>
<dbReference type="Pfam" id="PF01464">
    <property type="entry name" value="SLT"/>
    <property type="match status" value="1"/>
</dbReference>
<sequence>MRWLILLFLLGACRAQGLPPDYALLARGGVAELRQVALAGEGYARMLAGWRLVGEEAVPLAERAEFAWRYALFLEGARAFEPGWEAKAAWRVAAPLLEAAQDPRAFSAWERLLPEDEAVAALLRLGEGERLWEALFRGRAYEALLEVLPPGTRRDLWAQALYRLGRYREALPHYRAWAEAEPRGFLGLGYALWRLGRREEALEAFARYPHPEARYAQGRVLEEMGRVEEALALYRESTPEGLWRATALLERLGRKGEALPLYLELARTESPYADDAALRAHFLAGTLGEIGAQETALALLQGGLGLLLGKRPGPPPSPPPSPPLAEALRVEALLQGGQEAWARGEARYLLWRRPEAWPGLVPLFYRLGMYREGIRAAWPTALAYPRAYRAWVEGYAQGEGLDPNLLFALLHVESRFDPRAVSPTGALGLAQFLRSTWADVARMLGEPPADPFDPESAIRYAARYLRWLMERCQALGLEGVERLACAVTAYNGGIGYTSRGIAREGSLWAFLRFQERDEPREYVSKVLSAYAAYQAIP</sequence>
<dbReference type="AlphaFoldDB" id="A0A1J0LTJ3"/>
<name>A0A1J0LTJ3_THEBO</name>
<dbReference type="InterPro" id="IPR011990">
    <property type="entry name" value="TPR-like_helical_dom_sf"/>
</dbReference>
<dbReference type="KEGG" id="tbc:A0O31_00558"/>
<evidence type="ECO:0000313" key="4">
    <source>
        <dbReference type="Proteomes" id="UP000182993"/>
    </source>
</evidence>
<dbReference type="Gene3D" id="1.25.40.10">
    <property type="entry name" value="Tetratricopeptide repeat domain"/>
    <property type="match status" value="1"/>
</dbReference>
<dbReference type="PANTHER" id="PTHR37423">
    <property type="entry name" value="SOLUBLE LYTIC MUREIN TRANSGLYCOSYLASE-RELATED"/>
    <property type="match status" value="1"/>
</dbReference>
<evidence type="ECO:0000313" key="5">
    <source>
        <dbReference type="Proteomes" id="UP000831120"/>
    </source>
</evidence>
<dbReference type="SUPFAM" id="SSF48452">
    <property type="entry name" value="TPR-like"/>
    <property type="match status" value="1"/>
</dbReference>
<dbReference type="RefSeq" id="WP_071676573.1">
    <property type="nucleotide sequence ID" value="NZ_AP025593.1"/>
</dbReference>
<dbReference type="OrthoDB" id="9815002at2"/>
<dbReference type="PANTHER" id="PTHR37423:SF2">
    <property type="entry name" value="MEMBRANE-BOUND LYTIC MUREIN TRANSGLYCOSYLASE C"/>
    <property type="match status" value="1"/>
</dbReference>
<accession>A0A1J0LTJ3</accession>
<dbReference type="Pfam" id="PF13432">
    <property type="entry name" value="TPR_16"/>
    <property type="match status" value="1"/>
</dbReference>
<feature type="domain" description="Transglycosylase SLT" evidence="1">
    <location>
        <begin position="395"/>
        <end position="505"/>
    </location>
</feature>
<dbReference type="SUPFAM" id="SSF53955">
    <property type="entry name" value="Lysozyme-like"/>
    <property type="match status" value="1"/>
</dbReference>
<dbReference type="EMBL" id="AP025593">
    <property type="protein sequence ID" value="BDG15878.1"/>
    <property type="molecule type" value="Genomic_DNA"/>
</dbReference>
<evidence type="ECO:0000313" key="3">
    <source>
        <dbReference type="EMBL" id="BDG15878.1"/>
    </source>
</evidence>
<evidence type="ECO:0000313" key="2">
    <source>
        <dbReference type="EMBL" id="APD08759.1"/>
    </source>
</evidence>
<proteinExistence type="predicted"/>
<dbReference type="Proteomes" id="UP000831120">
    <property type="component" value="Chromosome"/>
</dbReference>
<dbReference type="InterPro" id="IPR008258">
    <property type="entry name" value="Transglycosylase_SLT_dom_1"/>
</dbReference>
<evidence type="ECO:0000259" key="1">
    <source>
        <dbReference type="Pfam" id="PF01464"/>
    </source>
</evidence>
<keyword evidence="5" id="KW-1185">Reference proteome</keyword>
<reference evidence="4" key="1">
    <citation type="submission" date="2016-06" db="EMBL/GenBank/DDBJ databases">
        <title>Whole genome sequencing of Thermus brockianus strain GE-1.</title>
        <authorList>
            <person name="Schaefers C."/>
            <person name="Blank S."/>
            <person name="Wiebusch S."/>
            <person name="Elleuche S."/>
            <person name="Antranikian G."/>
        </authorList>
    </citation>
    <scope>NUCLEOTIDE SEQUENCE [LARGE SCALE GENOMIC DNA]</scope>
    <source>
        <strain evidence="4">GE-1</strain>
    </source>
</reference>
<reference evidence="2" key="2">
    <citation type="journal article" date="2017" name="Stand. Genomic Sci.">
        <title>Complete genome sequence of Thermus brockianus GE-1 reveals key enzymes of xylan/xylose metabolism.</title>
        <authorList>
            <person name="Schaefers C."/>
            <person name="Blank S."/>
            <person name="Wiebusch S."/>
            <person name="Elleuche S."/>
            <person name="Antranikian G."/>
        </authorList>
    </citation>
    <scope>NUCLEOTIDE SEQUENCE</scope>
    <source>
        <strain evidence="2">GE-1</strain>
    </source>
</reference>
<dbReference type="Gene3D" id="1.10.530.10">
    <property type="match status" value="1"/>
</dbReference>
<dbReference type="InterPro" id="IPR023346">
    <property type="entry name" value="Lysozyme-like_dom_sf"/>
</dbReference>
<dbReference type="EMBL" id="CP016312">
    <property type="protein sequence ID" value="APD08759.1"/>
    <property type="molecule type" value="Genomic_DNA"/>
</dbReference>